<organism evidence="6 7">
    <name type="scientific">Neotoma lepida</name>
    <name type="common">Desert woodrat</name>
    <dbReference type="NCBI Taxonomy" id="56216"/>
    <lineage>
        <taxon>Eukaryota</taxon>
        <taxon>Metazoa</taxon>
        <taxon>Chordata</taxon>
        <taxon>Craniata</taxon>
        <taxon>Vertebrata</taxon>
        <taxon>Euteleostomi</taxon>
        <taxon>Mammalia</taxon>
        <taxon>Eutheria</taxon>
        <taxon>Euarchontoglires</taxon>
        <taxon>Glires</taxon>
        <taxon>Rodentia</taxon>
        <taxon>Myomorpha</taxon>
        <taxon>Muroidea</taxon>
        <taxon>Cricetidae</taxon>
        <taxon>Neotominae</taxon>
        <taxon>Neotoma</taxon>
    </lineage>
</organism>
<comment type="function">
    <text evidence="4">Involved in signal transduction through the Wnt pathway.</text>
</comment>
<dbReference type="PANTHER" id="PTHR23194:SF3">
    <property type="entry name" value="PYGOPUS HOMOLOG 1"/>
    <property type="match status" value="1"/>
</dbReference>
<dbReference type="GO" id="GO:0007289">
    <property type="term" value="P:spermatid nucleus differentiation"/>
    <property type="evidence" value="ECO:0007669"/>
    <property type="project" value="TreeGrafter"/>
</dbReference>
<dbReference type="EMBL" id="LZPO01034867">
    <property type="protein sequence ID" value="OBS76779.1"/>
    <property type="molecule type" value="Genomic_DNA"/>
</dbReference>
<keyword evidence="5" id="KW-1133">Transmembrane helix</keyword>
<evidence type="ECO:0000256" key="3">
    <source>
        <dbReference type="ARBA" id="ARBA00023242"/>
    </source>
</evidence>
<keyword evidence="5" id="KW-0472">Membrane</keyword>
<gene>
    <name evidence="6" type="ORF">A6R68_16763</name>
</gene>
<dbReference type="AlphaFoldDB" id="A0A1A6HET7"/>
<keyword evidence="2" id="KW-0879">Wnt signaling pathway</keyword>
<protein>
    <submittedName>
        <fullName evidence="6">Uncharacterized protein</fullName>
    </submittedName>
</protein>
<reference evidence="6 7" key="1">
    <citation type="submission" date="2016-06" db="EMBL/GenBank/DDBJ databases">
        <title>The Draft Genome Sequence and Annotation of the Desert Woodrat Neotoma lepida.</title>
        <authorList>
            <person name="Campbell M."/>
            <person name="Oakeson K.F."/>
            <person name="Yandell M."/>
            <person name="Halpert J.R."/>
            <person name="Dearing D."/>
        </authorList>
    </citation>
    <scope>NUCLEOTIDE SEQUENCE [LARGE SCALE GENOMIC DNA]</scope>
    <source>
        <strain evidence="6">417</strain>
        <tissue evidence="6">Liver</tissue>
    </source>
</reference>
<feature type="transmembrane region" description="Helical" evidence="5">
    <location>
        <begin position="77"/>
        <end position="96"/>
    </location>
</feature>
<evidence type="ECO:0000313" key="7">
    <source>
        <dbReference type="Proteomes" id="UP000092124"/>
    </source>
</evidence>
<dbReference type="OrthoDB" id="270215at2759"/>
<evidence type="ECO:0000256" key="1">
    <source>
        <dbReference type="ARBA" id="ARBA00004123"/>
    </source>
</evidence>
<dbReference type="PANTHER" id="PTHR23194">
    <property type="entry name" value="PYGOPUS"/>
    <property type="match status" value="1"/>
</dbReference>
<dbReference type="InterPro" id="IPR052475">
    <property type="entry name" value="Wnt_Signal_Transd_Protein"/>
</dbReference>
<dbReference type="STRING" id="56216.A0A1A6HET7"/>
<keyword evidence="5" id="KW-0812">Transmembrane</keyword>
<name>A0A1A6HET7_NEOLE</name>
<evidence type="ECO:0000256" key="4">
    <source>
        <dbReference type="ARBA" id="ARBA00037400"/>
    </source>
</evidence>
<evidence type="ECO:0000256" key="2">
    <source>
        <dbReference type="ARBA" id="ARBA00022687"/>
    </source>
</evidence>
<sequence>MPSGNGIPVYAVNIADMACTEANHGPSFPPLSEYAPPPNPNSDHLVAANPFDDNYSTISYKPLPSSNPYLSPGINHIHFLSILWAWALTGLMLLTLGHMRIRVLETHLTIMY</sequence>
<comment type="caution">
    <text evidence="6">The sequence shown here is derived from an EMBL/GenBank/DDBJ whole genome shotgun (WGS) entry which is preliminary data.</text>
</comment>
<dbReference type="GO" id="GO:0016055">
    <property type="term" value="P:Wnt signaling pathway"/>
    <property type="evidence" value="ECO:0007669"/>
    <property type="project" value="UniProtKB-KW"/>
</dbReference>
<evidence type="ECO:0000313" key="6">
    <source>
        <dbReference type="EMBL" id="OBS76779.1"/>
    </source>
</evidence>
<comment type="subcellular location">
    <subcellularLocation>
        <location evidence="1">Nucleus</location>
    </subcellularLocation>
</comment>
<dbReference type="GO" id="GO:0005634">
    <property type="term" value="C:nucleus"/>
    <property type="evidence" value="ECO:0007669"/>
    <property type="project" value="UniProtKB-SubCell"/>
</dbReference>
<keyword evidence="7" id="KW-1185">Reference proteome</keyword>
<dbReference type="GO" id="GO:0001822">
    <property type="term" value="P:kidney development"/>
    <property type="evidence" value="ECO:0007669"/>
    <property type="project" value="TreeGrafter"/>
</dbReference>
<proteinExistence type="predicted"/>
<dbReference type="Proteomes" id="UP000092124">
    <property type="component" value="Unassembled WGS sequence"/>
</dbReference>
<keyword evidence="3" id="KW-0539">Nucleus</keyword>
<evidence type="ECO:0000256" key="5">
    <source>
        <dbReference type="SAM" id="Phobius"/>
    </source>
</evidence>
<accession>A0A1A6HET7</accession>